<reference evidence="1 4" key="1">
    <citation type="submission" date="2013-05" db="EMBL/GenBank/DDBJ databases">
        <title>Genome Sequence of Streptomyces fradiae.</title>
        <authorList>
            <person name="Kirby R."/>
        </authorList>
    </citation>
    <scope>NUCLEOTIDE SEQUENCE [LARGE SCALE GENOMIC DNA]</scope>
    <source>
        <strain evidence="1 4">ATCC 10745</strain>
    </source>
</reference>
<evidence type="ECO:0000313" key="2">
    <source>
        <dbReference type="EMBL" id="OSY50586.1"/>
    </source>
</evidence>
<evidence type="ECO:0000313" key="4">
    <source>
        <dbReference type="Proteomes" id="UP000731519"/>
    </source>
</evidence>
<sequence length="171" mass="18176">MATTDSYGQGVSISSLTDKPDAETLAKNIANGIASRSVLRFASAAARTAALAGEGAPVEGMLSYLADTNLIYTYTGSTWRLVAPLLQYGSVNVSFTNKDQHLGNLVTFPIPYSTNPIVGVEIHSTAGAASRWTSKPGDVTLTTFRPFLQSGQDGALATWDNIQLFWWAIGT</sequence>
<protein>
    <submittedName>
        <fullName evidence="2">Uncharacterized protein</fullName>
    </submittedName>
</protein>
<gene>
    <name evidence="2" type="ORF">BG846_03754</name>
    <name evidence="1" type="ORF">K701_27345</name>
</gene>
<proteinExistence type="predicted"/>
<dbReference type="Proteomes" id="UP000731519">
    <property type="component" value="Unassembled WGS sequence"/>
</dbReference>
<evidence type="ECO:0000313" key="1">
    <source>
        <dbReference type="EMBL" id="KAF0646700.1"/>
    </source>
</evidence>
<dbReference type="EMBL" id="MIFZ01000278">
    <property type="protein sequence ID" value="OSY50586.1"/>
    <property type="molecule type" value="Genomic_DNA"/>
</dbReference>
<name>A0A1Y2NSX6_STRFR</name>
<reference evidence="2 3" key="2">
    <citation type="submission" date="2016-09" db="EMBL/GenBank/DDBJ databases">
        <title>Streptomyces fradiae DSM40063, a candidate organism with high potential of specific P450 cytochromes.</title>
        <authorList>
            <person name="Grumaz C."/>
            <person name="Vainshtein Y."/>
            <person name="Kirstahler P."/>
            <person name="Sohn K."/>
        </authorList>
    </citation>
    <scope>NUCLEOTIDE SEQUENCE [LARGE SCALE GENOMIC DNA]</scope>
    <source>
        <strain evidence="2 3">DSM 40063</strain>
    </source>
</reference>
<keyword evidence="4" id="KW-1185">Reference proteome</keyword>
<dbReference type="GeneID" id="91402573"/>
<dbReference type="Proteomes" id="UP000194318">
    <property type="component" value="Unassembled WGS sequence"/>
</dbReference>
<dbReference type="AlphaFoldDB" id="A0A1Y2NSX6"/>
<dbReference type="RefSeq" id="WP_031129146.1">
    <property type="nucleotide sequence ID" value="NZ_ASYR01000048.1"/>
</dbReference>
<comment type="caution">
    <text evidence="2">The sequence shown here is derived from an EMBL/GenBank/DDBJ whole genome shotgun (WGS) entry which is preliminary data.</text>
</comment>
<organism evidence="2 3">
    <name type="scientific">Streptomyces fradiae ATCC 10745 = DSM 40063</name>
    <dbReference type="NCBI Taxonomy" id="1319510"/>
    <lineage>
        <taxon>Bacteria</taxon>
        <taxon>Bacillati</taxon>
        <taxon>Actinomycetota</taxon>
        <taxon>Actinomycetes</taxon>
        <taxon>Kitasatosporales</taxon>
        <taxon>Streptomycetaceae</taxon>
        <taxon>Streptomyces</taxon>
    </lineage>
</organism>
<accession>A0A1Y2NSX6</accession>
<dbReference type="EMBL" id="ASYR01000048">
    <property type="protein sequence ID" value="KAF0646700.1"/>
    <property type="molecule type" value="Genomic_DNA"/>
</dbReference>
<evidence type="ECO:0000313" key="3">
    <source>
        <dbReference type="Proteomes" id="UP000194318"/>
    </source>
</evidence>